<dbReference type="eggNOG" id="ENOG5030QW6">
    <property type="taxonomic scope" value="Bacteria"/>
</dbReference>
<evidence type="ECO:0000256" key="2">
    <source>
        <dbReference type="SAM" id="Phobius"/>
    </source>
</evidence>
<keyword evidence="4" id="KW-1185">Reference proteome</keyword>
<dbReference type="AlphaFoldDB" id="A3J043"/>
<evidence type="ECO:0008006" key="5">
    <source>
        <dbReference type="Google" id="ProtNLM"/>
    </source>
</evidence>
<reference evidence="3 4" key="1">
    <citation type="submission" date="2007-03" db="EMBL/GenBank/DDBJ databases">
        <authorList>
            <person name="Stal L."/>
            <person name="Ferriera S."/>
            <person name="Johnson J."/>
            <person name="Kravitz S."/>
            <person name="Beeson K."/>
            <person name="Sutton G."/>
            <person name="Rogers Y.-H."/>
            <person name="Friedman R."/>
            <person name="Frazier M."/>
            <person name="Venter J.C."/>
        </authorList>
    </citation>
    <scope>NUCLEOTIDE SEQUENCE [LARGE SCALE GENOMIC DNA]</scope>
    <source>
        <strain evidence="3 4">CCY0110</strain>
    </source>
</reference>
<protein>
    <recommendedName>
        <fullName evidence="5">Transmembrane protein</fullName>
    </recommendedName>
</protein>
<name>A3J043_9CHRO</name>
<feature type="compositionally biased region" description="Polar residues" evidence="1">
    <location>
        <begin position="93"/>
        <end position="112"/>
    </location>
</feature>
<sequence>MSALSSVVFLLVPVYFLVASFFVTFVSSPQNFTIDELPFVVIIDHSDLSEEPQMKGQEPIKVKQKSKKKQWNFTESQQNSQQQPKQQQYIQEMKSQIENSSSGIQGTSENATMLRTYLNKDNN</sequence>
<accession>A3J043</accession>
<keyword evidence="2" id="KW-1133">Transmembrane helix</keyword>
<gene>
    <name evidence="3" type="ORF">CY0110_32465</name>
</gene>
<feature type="transmembrane region" description="Helical" evidence="2">
    <location>
        <begin position="6"/>
        <end position="26"/>
    </location>
</feature>
<comment type="caution">
    <text evidence="3">The sequence shown here is derived from an EMBL/GenBank/DDBJ whole genome shotgun (WGS) entry which is preliminary data.</text>
</comment>
<dbReference type="RefSeq" id="WP_008279008.1">
    <property type="nucleotide sequence ID" value="NZ_AAXW01000157.1"/>
</dbReference>
<organism evidence="3 4">
    <name type="scientific">Crocosphaera chwakensis CCY0110</name>
    <dbReference type="NCBI Taxonomy" id="391612"/>
    <lineage>
        <taxon>Bacteria</taxon>
        <taxon>Bacillati</taxon>
        <taxon>Cyanobacteriota</taxon>
        <taxon>Cyanophyceae</taxon>
        <taxon>Oscillatoriophycideae</taxon>
        <taxon>Chroococcales</taxon>
        <taxon>Aphanothecaceae</taxon>
        <taxon>Crocosphaera</taxon>
        <taxon>Crocosphaera chwakensis</taxon>
    </lineage>
</organism>
<evidence type="ECO:0000313" key="4">
    <source>
        <dbReference type="Proteomes" id="UP000003781"/>
    </source>
</evidence>
<feature type="compositionally biased region" description="Low complexity" evidence="1">
    <location>
        <begin position="77"/>
        <end position="91"/>
    </location>
</feature>
<evidence type="ECO:0000313" key="3">
    <source>
        <dbReference type="EMBL" id="EAZ87905.1"/>
    </source>
</evidence>
<dbReference type="EMBL" id="AAXW01000157">
    <property type="protein sequence ID" value="EAZ87905.1"/>
    <property type="molecule type" value="Genomic_DNA"/>
</dbReference>
<keyword evidence="2" id="KW-0472">Membrane</keyword>
<keyword evidence="2" id="KW-0812">Transmembrane</keyword>
<feature type="region of interest" description="Disordered" evidence="1">
    <location>
        <begin position="71"/>
        <end position="112"/>
    </location>
</feature>
<proteinExistence type="predicted"/>
<evidence type="ECO:0000256" key="1">
    <source>
        <dbReference type="SAM" id="MobiDB-lite"/>
    </source>
</evidence>
<dbReference type="Proteomes" id="UP000003781">
    <property type="component" value="Unassembled WGS sequence"/>
</dbReference>